<dbReference type="Proteomes" id="UP001378592">
    <property type="component" value="Unassembled WGS sequence"/>
</dbReference>
<reference evidence="2 3" key="1">
    <citation type="submission" date="2024-03" db="EMBL/GenBank/DDBJ databases">
        <title>The genome assembly and annotation of the cricket Gryllus longicercus Weissman &amp; Gray.</title>
        <authorList>
            <person name="Szrajer S."/>
            <person name="Gray D."/>
            <person name="Ylla G."/>
        </authorList>
    </citation>
    <scope>NUCLEOTIDE SEQUENCE [LARGE SCALE GENOMIC DNA]</scope>
    <source>
        <strain evidence="2">DAG 2021-001</strain>
        <tissue evidence="2">Whole body minus gut</tissue>
    </source>
</reference>
<comment type="caution">
    <text evidence="2">The sequence shown here is derived from an EMBL/GenBank/DDBJ whole genome shotgun (WGS) entry which is preliminary data.</text>
</comment>
<evidence type="ECO:0000313" key="3">
    <source>
        <dbReference type="Proteomes" id="UP001378592"/>
    </source>
</evidence>
<dbReference type="AlphaFoldDB" id="A0AAN9VJV1"/>
<proteinExistence type="predicted"/>
<protein>
    <submittedName>
        <fullName evidence="2">Uncharacterized protein</fullName>
    </submittedName>
</protein>
<dbReference type="EMBL" id="JAZDUA010000238">
    <property type="protein sequence ID" value="KAK7863150.1"/>
    <property type="molecule type" value="Genomic_DNA"/>
</dbReference>
<evidence type="ECO:0000256" key="1">
    <source>
        <dbReference type="SAM" id="MobiDB-lite"/>
    </source>
</evidence>
<organism evidence="2 3">
    <name type="scientific">Gryllus longicercus</name>
    <dbReference type="NCBI Taxonomy" id="2509291"/>
    <lineage>
        <taxon>Eukaryota</taxon>
        <taxon>Metazoa</taxon>
        <taxon>Ecdysozoa</taxon>
        <taxon>Arthropoda</taxon>
        <taxon>Hexapoda</taxon>
        <taxon>Insecta</taxon>
        <taxon>Pterygota</taxon>
        <taxon>Neoptera</taxon>
        <taxon>Polyneoptera</taxon>
        <taxon>Orthoptera</taxon>
        <taxon>Ensifera</taxon>
        <taxon>Gryllidea</taxon>
        <taxon>Grylloidea</taxon>
        <taxon>Gryllidae</taxon>
        <taxon>Gryllinae</taxon>
        <taxon>Gryllus</taxon>
    </lineage>
</organism>
<keyword evidence="3" id="KW-1185">Reference proteome</keyword>
<feature type="compositionally biased region" description="Basic and acidic residues" evidence="1">
    <location>
        <begin position="65"/>
        <end position="74"/>
    </location>
</feature>
<gene>
    <name evidence="2" type="ORF">R5R35_012765</name>
</gene>
<evidence type="ECO:0000313" key="2">
    <source>
        <dbReference type="EMBL" id="KAK7863150.1"/>
    </source>
</evidence>
<accession>A0AAN9VJV1</accession>
<feature type="region of interest" description="Disordered" evidence="1">
    <location>
        <begin position="63"/>
        <end position="84"/>
    </location>
</feature>
<name>A0AAN9VJV1_9ORTH</name>
<sequence>MRAEWKKIYPNNTLDEQRICSQLNSIRRRNVLISAELELIKQQVSMEMRGNVTQQTEAQVEELETDHSEGEPKVEVQQATPGHDEDAFVSYLKENY</sequence>